<accession>N6UD04</accession>
<dbReference type="EMBL" id="KB740880">
    <property type="protein sequence ID" value="ENN78516.1"/>
    <property type="molecule type" value="Genomic_DNA"/>
</dbReference>
<organism evidence="1">
    <name type="scientific">Dendroctonus ponderosae</name>
    <name type="common">Mountain pine beetle</name>
    <dbReference type="NCBI Taxonomy" id="77166"/>
    <lineage>
        <taxon>Eukaryota</taxon>
        <taxon>Metazoa</taxon>
        <taxon>Ecdysozoa</taxon>
        <taxon>Arthropoda</taxon>
        <taxon>Hexapoda</taxon>
        <taxon>Insecta</taxon>
        <taxon>Pterygota</taxon>
        <taxon>Neoptera</taxon>
        <taxon>Endopterygota</taxon>
        <taxon>Coleoptera</taxon>
        <taxon>Polyphaga</taxon>
        <taxon>Cucujiformia</taxon>
        <taxon>Curculionidae</taxon>
        <taxon>Scolytinae</taxon>
        <taxon>Dendroctonus</taxon>
    </lineage>
</organism>
<name>N6UD04_DENPD</name>
<dbReference type="HOGENOM" id="CLU_062499_0_0_1"/>
<gene>
    <name evidence="1" type="ORF">YQE_05017</name>
</gene>
<dbReference type="OrthoDB" id="8197587at2759"/>
<feature type="non-terminal residue" evidence="1">
    <location>
        <position position="1"/>
    </location>
</feature>
<reference evidence="1" key="1">
    <citation type="journal article" date="2013" name="Genome Biol.">
        <title>Draft genome of the mountain pine beetle, Dendroctonus ponderosae Hopkins, a major forest pest.</title>
        <authorList>
            <person name="Keeling C.I."/>
            <person name="Yuen M.M."/>
            <person name="Liao N.Y."/>
            <person name="Docking T.R."/>
            <person name="Chan S.K."/>
            <person name="Taylor G.A."/>
            <person name="Palmquist D.L."/>
            <person name="Jackman S.D."/>
            <person name="Nguyen A."/>
            <person name="Li M."/>
            <person name="Henderson H."/>
            <person name="Janes J.K."/>
            <person name="Zhao Y."/>
            <person name="Pandoh P."/>
            <person name="Moore R."/>
            <person name="Sperling F.A."/>
            <person name="Huber D.P."/>
            <person name="Birol I."/>
            <person name="Jones S.J."/>
            <person name="Bohlmann J."/>
        </authorList>
    </citation>
    <scope>NUCLEOTIDE SEQUENCE</scope>
</reference>
<dbReference type="AlphaFoldDB" id="N6UD04"/>
<sequence length="254" mass="28530">MFHSIVHLLLISKLPQDTRNLQDDENLEGYLPSGWKPSGPAFKIPESPQFTFKSPNEGSWSYLPPQTNGQNPEVNSQVTKLFDGSENTDTGFRSSSSTAENTGQVFERTGTEVQVDLTYSIPKETLAAPPNQPPVTYGPPQEEVTTAVPSLTEELTTTVLPTTTEIIFEEFSNDTLNNDEGKQKENLLEETKDAGARVYYIYHPTGLLQKVSYRTKDDQANMAYSAELKYENVEPIRSPVYTYDPETYAFKRLQ</sequence>
<proteinExistence type="predicted"/>
<protein>
    <submittedName>
        <fullName evidence="1">Uncharacterized protein</fullName>
    </submittedName>
</protein>
<evidence type="ECO:0000313" key="1">
    <source>
        <dbReference type="EMBL" id="ENN78516.1"/>
    </source>
</evidence>